<name>A0A2P2R227_RHIMU</name>
<accession>A0A2P2R227</accession>
<evidence type="ECO:0000256" key="1">
    <source>
        <dbReference type="SAM" id="MobiDB-lite"/>
    </source>
</evidence>
<feature type="region of interest" description="Disordered" evidence="1">
    <location>
        <begin position="1"/>
        <end position="27"/>
    </location>
</feature>
<reference evidence="2" key="1">
    <citation type="submission" date="2018-02" db="EMBL/GenBank/DDBJ databases">
        <title>Rhizophora mucronata_Transcriptome.</title>
        <authorList>
            <person name="Meera S.P."/>
            <person name="Sreeshan A."/>
            <person name="Augustine A."/>
        </authorList>
    </citation>
    <scope>NUCLEOTIDE SEQUENCE</scope>
    <source>
        <tissue evidence="2">Leaf</tissue>
    </source>
</reference>
<dbReference type="EMBL" id="GGEC01092776">
    <property type="protein sequence ID" value="MBX73260.1"/>
    <property type="molecule type" value="Transcribed_RNA"/>
</dbReference>
<proteinExistence type="predicted"/>
<evidence type="ECO:0000313" key="2">
    <source>
        <dbReference type="EMBL" id="MBX73260.1"/>
    </source>
</evidence>
<protein>
    <submittedName>
        <fullName evidence="2">Uncharacterized protein</fullName>
    </submittedName>
</protein>
<sequence>MKTFHSIPPPRGPGRKKLTRINKTFNC</sequence>
<dbReference type="AlphaFoldDB" id="A0A2P2R227"/>
<organism evidence="2">
    <name type="scientific">Rhizophora mucronata</name>
    <name type="common">Asiatic mangrove</name>
    <dbReference type="NCBI Taxonomy" id="61149"/>
    <lineage>
        <taxon>Eukaryota</taxon>
        <taxon>Viridiplantae</taxon>
        <taxon>Streptophyta</taxon>
        <taxon>Embryophyta</taxon>
        <taxon>Tracheophyta</taxon>
        <taxon>Spermatophyta</taxon>
        <taxon>Magnoliopsida</taxon>
        <taxon>eudicotyledons</taxon>
        <taxon>Gunneridae</taxon>
        <taxon>Pentapetalae</taxon>
        <taxon>rosids</taxon>
        <taxon>fabids</taxon>
        <taxon>Malpighiales</taxon>
        <taxon>Rhizophoraceae</taxon>
        <taxon>Rhizophora</taxon>
    </lineage>
</organism>